<dbReference type="InterPro" id="IPR050121">
    <property type="entry name" value="Cytochrome_P450_monoxygenase"/>
</dbReference>
<protein>
    <recommendedName>
        <fullName evidence="8">Cytochrome P450</fullName>
    </recommendedName>
</protein>
<dbReference type="EMBL" id="JAAAXW010000178">
    <property type="protein sequence ID" value="KAF9541097.1"/>
    <property type="molecule type" value="Genomic_DNA"/>
</dbReference>
<dbReference type="Pfam" id="PF00067">
    <property type="entry name" value="p450"/>
    <property type="match status" value="1"/>
</dbReference>
<keyword evidence="2 4" id="KW-0479">Metal-binding</keyword>
<evidence type="ECO:0008006" key="8">
    <source>
        <dbReference type="Google" id="ProtNLM"/>
    </source>
</evidence>
<evidence type="ECO:0000256" key="5">
    <source>
        <dbReference type="RuleBase" id="RU000461"/>
    </source>
</evidence>
<dbReference type="PRINTS" id="PR00385">
    <property type="entry name" value="P450"/>
</dbReference>
<evidence type="ECO:0000256" key="4">
    <source>
        <dbReference type="PIRSR" id="PIRSR602401-1"/>
    </source>
</evidence>
<keyword evidence="5" id="KW-0503">Monooxygenase</keyword>
<accession>A0A9P6K0Z2</accession>
<evidence type="ECO:0000256" key="2">
    <source>
        <dbReference type="ARBA" id="ARBA00022723"/>
    </source>
</evidence>
<gene>
    <name evidence="6" type="ORF">EC957_003424</name>
</gene>
<proteinExistence type="inferred from homology"/>
<dbReference type="InterPro" id="IPR002401">
    <property type="entry name" value="Cyt_P450_E_grp-I"/>
</dbReference>
<dbReference type="GO" id="GO:0004497">
    <property type="term" value="F:monooxygenase activity"/>
    <property type="evidence" value="ECO:0007669"/>
    <property type="project" value="UniProtKB-KW"/>
</dbReference>
<keyword evidence="3 4" id="KW-0408">Iron</keyword>
<dbReference type="SUPFAM" id="SSF48264">
    <property type="entry name" value="Cytochrome P450"/>
    <property type="match status" value="1"/>
</dbReference>
<evidence type="ECO:0000313" key="7">
    <source>
        <dbReference type="Proteomes" id="UP000723463"/>
    </source>
</evidence>
<dbReference type="Gene3D" id="1.10.630.10">
    <property type="entry name" value="Cytochrome P450"/>
    <property type="match status" value="1"/>
</dbReference>
<dbReference type="GO" id="GO:0016705">
    <property type="term" value="F:oxidoreductase activity, acting on paired donors, with incorporation or reduction of molecular oxygen"/>
    <property type="evidence" value="ECO:0007669"/>
    <property type="project" value="InterPro"/>
</dbReference>
<evidence type="ECO:0000313" key="6">
    <source>
        <dbReference type="EMBL" id="KAF9541097.1"/>
    </source>
</evidence>
<organism evidence="6 7">
    <name type="scientific">Mortierella hygrophila</name>
    <dbReference type="NCBI Taxonomy" id="979708"/>
    <lineage>
        <taxon>Eukaryota</taxon>
        <taxon>Fungi</taxon>
        <taxon>Fungi incertae sedis</taxon>
        <taxon>Mucoromycota</taxon>
        <taxon>Mortierellomycotina</taxon>
        <taxon>Mortierellomycetes</taxon>
        <taxon>Mortierellales</taxon>
        <taxon>Mortierellaceae</taxon>
        <taxon>Mortierella</taxon>
    </lineage>
</organism>
<dbReference type="InterPro" id="IPR036396">
    <property type="entry name" value="Cyt_P450_sf"/>
</dbReference>
<dbReference type="InterPro" id="IPR001128">
    <property type="entry name" value="Cyt_P450"/>
</dbReference>
<dbReference type="PROSITE" id="PS00086">
    <property type="entry name" value="CYTOCHROME_P450"/>
    <property type="match status" value="1"/>
</dbReference>
<evidence type="ECO:0000256" key="1">
    <source>
        <dbReference type="ARBA" id="ARBA00001971"/>
    </source>
</evidence>
<feature type="binding site" description="axial binding residue" evidence="4">
    <location>
        <position position="484"/>
    </location>
    <ligand>
        <name>heme</name>
        <dbReference type="ChEBI" id="CHEBI:30413"/>
    </ligand>
    <ligandPart>
        <name>Fe</name>
        <dbReference type="ChEBI" id="CHEBI:18248"/>
    </ligandPart>
</feature>
<keyword evidence="5" id="KW-0560">Oxidoreductase</keyword>
<sequence length="543" mass="61638">MATVSTLNPTKFVAFKGLVKAMFAAYPTSIHSLRQPGSLLWIIFTLWVAKTVKNMIKRAYFHPLSHLPGNKLLSSTYFFTGIAGLSGRSHYFLPLGHKYYGKVFRFSPDIVSVADKDMIKEILVTMDYPKSVIHEGFELNDQHNLFTSRHKEFHKNRRRLVAPAFGLQYLRALEPIMAECTQIAIDEIDKILIDPKAVKGGHILKPGQVDICSFMIRLSLDIIGETAFGQSFRMVKDNTHPVPKQLANTLKRCMQQTFNPWMKWFVPLDWSFVEFGAQRVKDRKLKGEAGRRADLLQYLIDAQAHERANGNGETGNEYDDMIAGKLTDKAVETEACVFLIAGSETSSTAMTFTIMYLVKNPDKLAKLRDELDLATASNAPGALPTYDQIRNLPYLTGCINESLRLRPVAATGLPREVTEDVTMKGHFFPKGTILLAQLPQLHWSDEYFPQANEFIPERWIPDESPFPPVQDFTFYPFSAGTRNCVGKNYAMMEMRLIIAALIVRYDIGFVSRQRTDYVQYITTALATDSYIITMKRREPVRGF</sequence>
<dbReference type="PANTHER" id="PTHR24305">
    <property type="entry name" value="CYTOCHROME P450"/>
    <property type="match status" value="1"/>
</dbReference>
<dbReference type="GO" id="GO:0005506">
    <property type="term" value="F:iron ion binding"/>
    <property type="evidence" value="ECO:0007669"/>
    <property type="project" value="InterPro"/>
</dbReference>
<dbReference type="GO" id="GO:0020037">
    <property type="term" value="F:heme binding"/>
    <property type="evidence" value="ECO:0007669"/>
    <property type="project" value="InterPro"/>
</dbReference>
<comment type="cofactor">
    <cofactor evidence="1 4">
        <name>heme</name>
        <dbReference type="ChEBI" id="CHEBI:30413"/>
    </cofactor>
</comment>
<dbReference type="AlphaFoldDB" id="A0A9P6K0Z2"/>
<dbReference type="Proteomes" id="UP000723463">
    <property type="component" value="Unassembled WGS sequence"/>
</dbReference>
<reference evidence="6" key="1">
    <citation type="journal article" date="2020" name="Fungal Divers.">
        <title>Resolving the Mortierellaceae phylogeny through synthesis of multi-gene phylogenetics and phylogenomics.</title>
        <authorList>
            <person name="Vandepol N."/>
            <person name="Liber J."/>
            <person name="Desiro A."/>
            <person name="Na H."/>
            <person name="Kennedy M."/>
            <person name="Barry K."/>
            <person name="Grigoriev I.V."/>
            <person name="Miller A.N."/>
            <person name="O'Donnell K."/>
            <person name="Stajich J.E."/>
            <person name="Bonito G."/>
        </authorList>
    </citation>
    <scope>NUCLEOTIDE SEQUENCE</scope>
    <source>
        <strain evidence="6">NRRL 2591</strain>
    </source>
</reference>
<keyword evidence="7" id="KW-1185">Reference proteome</keyword>
<comment type="similarity">
    <text evidence="5">Belongs to the cytochrome P450 family.</text>
</comment>
<name>A0A9P6K0Z2_9FUNG</name>
<comment type="caution">
    <text evidence="6">The sequence shown here is derived from an EMBL/GenBank/DDBJ whole genome shotgun (WGS) entry which is preliminary data.</text>
</comment>
<evidence type="ECO:0000256" key="3">
    <source>
        <dbReference type="ARBA" id="ARBA00023004"/>
    </source>
</evidence>
<dbReference type="PANTHER" id="PTHR24305:SF108">
    <property type="entry name" value="P450, PUTATIVE (EUROFUNG)-RELATED"/>
    <property type="match status" value="1"/>
</dbReference>
<dbReference type="PRINTS" id="PR00463">
    <property type="entry name" value="EP450I"/>
</dbReference>
<keyword evidence="4 5" id="KW-0349">Heme</keyword>
<dbReference type="InterPro" id="IPR017972">
    <property type="entry name" value="Cyt_P450_CS"/>
</dbReference>